<dbReference type="Proteomes" id="UP000281553">
    <property type="component" value="Unassembled WGS sequence"/>
</dbReference>
<gene>
    <name evidence="1" type="ORF">DILT_LOCUS1890</name>
</gene>
<organism evidence="1 2">
    <name type="scientific">Dibothriocephalus latus</name>
    <name type="common">Fish tapeworm</name>
    <name type="synonym">Diphyllobothrium latum</name>
    <dbReference type="NCBI Taxonomy" id="60516"/>
    <lineage>
        <taxon>Eukaryota</taxon>
        <taxon>Metazoa</taxon>
        <taxon>Spiralia</taxon>
        <taxon>Lophotrochozoa</taxon>
        <taxon>Platyhelminthes</taxon>
        <taxon>Cestoda</taxon>
        <taxon>Eucestoda</taxon>
        <taxon>Diphyllobothriidea</taxon>
        <taxon>Diphyllobothriidae</taxon>
        <taxon>Dibothriocephalus</taxon>
    </lineage>
</organism>
<dbReference type="AlphaFoldDB" id="A0A3P6QPC1"/>
<keyword evidence="2" id="KW-1185">Reference proteome</keyword>
<reference evidence="1 2" key="1">
    <citation type="submission" date="2018-11" db="EMBL/GenBank/DDBJ databases">
        <authorList>
            <consortium name="Pathogen Informatics"/>
        </authorList>
    </citation>
    <scope>NUCLEOTIDE SEQUENCE [LARGE SCALE GENOMIC DNA]</scope>
</reference>
<accession>A0A3P6QPC1</accession>
<dbReference type="OrthoDB" id="6315326at2759"/>
<dbReference type="EMBL" id="UYRU01016589">
    <property type="protein sequence ID" value="VDK52152.1"/>
    <property type="molecule type" value="Genomic_DNA"/>
</dbReference>
<protein>
    <submittedName>
        <fullName evidence="1">Uncharacterized protein</fullName>
    </submittedName>
</protein>
<evidence type="ECO:0000313" key="1">
    <source>
        <dbReference type="EMBL" id="VDK52152.1"/>
    </source>
</evidence>
<sequence>MLHSIGHCEGFRQRPVVRDVRHHPVRELSYHVGEVLRTTKLLHNFPKSEAVHRVEGFCQVRKGSVELTCGKYHFSGAAVTSKTTLAFRQVPLFQVVIQTIEENASEDFAGNIQQRDTAMVVTDLTVPLSLVEVDNCGVLEILGKLSLSPHLLEQGGEVRYELWPPYL</sequence>
<proteinExistence type="predicted"/>
<name>A0A3P6QPC1_DIBLA</name>
<evidence type="ECO:0000313" key="2">
    <source>
        <dbReference type="Proteomes" id="UP000281553"/>
    </source>
</evidence>